<dbReference type="InterPro" id="IPR017133">
    <property type="entry name" value="PvcA"/>
</dbReference>
<protein>
    <submittedName>
        <fullName evidence="1">Pyoverdine biosynthesis protein PvcA</fullName>
    </submittedName>
</protein>
<organism evidence="1 2">
    <name type="scientific">Legionella quinlivanii</name>
    <dbReference type="NCBI Taxonomy" id="45073"/>
    <lineage>
        <taxon>Bacteria</taxon>
        <taxon>Pseudomonadati</taxon>
        <taxon>Pseudomonadota</taxon>
        <taxon>Gammaproteobacteria</taxon>
        <taxon>Legionellales</taxon>
        <taxon>Legionellaceae</taxon>
        <taxon>Legionella</taxon>
    </lineage>
</organism>
<reference evidence="1 2" key="1">
    <citation type="submission" date="2017-02" db="EMBL/GenBank/DDBJ databases">
        <title>Legionella quilivanii strain from human: case report and whole genome sequencing analysis.</title>
        <authorList>
            <person name="Lalancette C."/>
            <person name="Leduc J.-M."/>
            <person name="Levesque S."/>
            <person name="Fournier E."/>
            <person name="Saoud J."/>
            <person name="Faucher S.P."/>
            <person name="Bernard K."/>
            <person name="Martineau C."/>
            <person name="Longtin J."/>
        </authorList>
    </citation>
    <scope>NUCLEOTIDE SEQUENCE [LARGE SCALE GENOMIC DNA]</scope>
    <source>
        <strain evidence="1 2">ID143958</strain>
    </source>
</reference>
<dbReference type="InterPro" id="IPR007817">
    <property type="entry name" value="Isocyanide_synthase_DIT1"/>
</dbReference>
<proteinExistence type="predicted"/>
<dbReference type="PIRSF" id="PIRSF037196">
    <property type="entry name" value="Pyoverdine_chromoph_PvcA"/>
    <property type="match status" value="1"/>
</dbReference>
<dbReference type="Proteomes" id="UP000249458">
    <property type="component" value="Unassembled WGS sequence"/>
</dbReference>
<name>A0A364LM13_9GAMM</name>
<sequence length="345" mass="38805">MLPILTQKPAIRNFASSHSAAKETAIKILTEIMTFRRVSKSGVSCRGVGCSCCVSIHLPKILSAVKRNEPVFFVLPAFPGKSPNLEKVLSPLPDHAERLSLAFLGTLCQQVKKYYFPGIRILLCSDGRVFSDVVGMKETHVSAYQHELDKLIDEMSLCDLSTFNLDHCYESLSFQEMRDRLMSRYGNSLSNIKQKIRNGSKPFADADDQEANRMYCGITRFLFEDSLYTGQMKSRSAIQKAARDKAYEVIRRSNAWSELIAERFPEAIRLSIHPQVCGSKKLGIRLIANERWMTPWHGVAVGTGKGYILLKRSQAEGLGATLIHSDDGRPSHYLLNESTEIIHEF</sequence>
<gene>
    <name evidence="1" type="ORF">B1207_05190</name>
</gene>
<dbReference type="Gene3D" id="3.30.60.140">
    <property type="match status" value="1"/>
</dbReference>
<dbReference type="PANTHER" id="PTHR37285">
    <property type="entry name" value="SPORE WALL MATURATION PROTEIN DIT1"/>
    <property type="match status" value="1"/>
</dbReference>
<dbReference type="RefSeq" id="WP_112218926.1">
    <property type="nucleotide sequence ID" value="NZ_MVJN01000003.1"/>
</dbReference>
<dbReference type="Pfam" id="PF05141">
    <property type="entry name" value="DIT1_PvcA"/>
    <property type="match status" value="1"/>
</dbReference>
<evidence type="ECO:0000313" key="1">
    <source>
        <dbReference type="EMBL" id="RAP37568.1"/>
    </source>
</evidence>
<accession>A0A364LM13</accession>
<dbReference type="EMBL" id="MVJN01000003">
    <property type="protein sequence ID" value="RAP37568.1"/>
    <property type="molecule type" value="Genomic_DNA"/>
</dbReference>
<dbReference type="PANTHER" id="PTHR37285:SF5">
    <property type="entry name" value="SPORE WALL MATURATION PROTEIN DIT1"/>
    <property type="match status" value="1"/>
</dbReference>
<evidence type="ECO:0000313" key="2">
    <source>
        <dbReference type="Proteomes" id="UP000249458"/>
    </source>
</evidence>
<comment type="caution">
    <text evidence="1">The sequence shown here is derived from an EMBL/GenBank/DDBJ whole genome shotgun (WGS) entry which is preliminary data.</text>
</comment>
<dbReference type="AlphaFoldDB" id="A0A364LM13"/>